<organism evidence="16 17">
    <name type="scientific">Modicella reniformis</name>
    <dbReference type="NCBI Taxonomy" id="1440133"/>
    <lineage>
        <taxon>Eukaryota</taxon>
        <taxon>Fungi</taxon>
        <taxon>Fungi incertae sedis</taxon>
        <taxon>Mucoromycota</taxon>
        <taxon>Mortierellomycotina</taxon>
        <taxon>Mortierellomycetes</taxon>
        <taxon>Mortierellales</taxon>
        <taxon>Mortierellaceae</taxon>
        <taxon>Modicella</taxon>
    </lineage>
</organism>
<reference evidence="16" key="1">
    <citation type="journal article" date="2020" name="Fungal Divers.">
        <title>Resolving the Mortierellaceae phylogeny through synthesis of multi-gene phylogenetics and phylogenomics.</title>
        <authorList>
            <person name="Vandepol N."/>
            <person name="Liber J."/>
            <person name="Desiro A."/>
            <person name="Na H."/>
            <person name="Kennedy M."/>
            <person name="Barry K."/>
            <person name="Grigoriev I.V."/>
            <person name="Miller A.N."/>
            <person name="O'Donnell K."/>
            <person name="Stajich J.E."/>
            <person name="Bonito G."/>
        </authorList>
    </citation>
    <scope>NUCLEOTIDE SEQUENCE</scope>
    <source>
        <strain evidence="16">MES-2147</strain>
    </source>
</reference>
<dbReference type="GO" id="GO:0106073">
    <property type="term" value="F:dolichyl pyrophosphate Glc2Man9GlcNAc2 alpha-1,2-glucosyltransferase activity"/>
    <property type="evidence" value="ECO:0007669"/>
    <property type="project" value="UniProtKB-EC"/>
</dbReference>
<comment type="caution">
    <text evidence="16">The sequence shown here is derived from an EMBL/GenBank/DDBJ whole genome shotgun (WGS) entry which is preliminary data.</text>
</comment>
<dbReference type="PANTHER" id="PTHR12989:SF10">
    <property type="entry name" value="DOL-P-GLC:GLC(2)MAN(9)GLCNAC(2)-PP-DOL ALPHA-1,2-GLUCOSYLTRANSFERASE-RELATED"/>
    <property type="match status" value="1"/>
</dbReference>
<dbReference type="InterPro" id="IPR016900">
    <property type="entry name" value="Alg10"/>
</dbReference>
<keyword evidence="9" id="KW-0256">Endoplasmic reticulum</keyword>
<proteinExistence type="inferred from homology"/>
<evidence type="ECO:0000256" key="11">
    <source>
        <dbReference type="ARBA" id="ARBA00023136"/>
    </source>
</evidence>
<keyword evidence="17" id="KW-1185">Reference proteome</keyword>
<comment type="function">
    <text evidence="13">Dol-P-Glc:Glc(2)Man(9)GlcNAc(2)-PP-Dol alpha-1,2-glucosyltransferase that operates in the biosynthetic pathway of dolichol-linked oligosaccharides, the glycan precursors employed in protein asparagine (N)-glycosylation. The assembly of dolichol-linked oligosaccharides begins on the cytosolic side of the endoplasmic reticulum membrane and finishes in its lumen. The sequential addition of sugars to dolichol pyrophosphate produces dolichol-linked oligosaccharides containing fourteen sugars, including two GlcNAcs, nine mannoses and three glucoses. Once assembled, the oligosaccharide is transferred from the lipid to nascent proteins by oligosaccharyltransferases. In the lumen of the endoplasmic reticulum, adds the third and last glucose residue from dolichyl phosphate glucose (Dol-P-Glc) onto the lipid-linked oligosaccharide intermediate Glc(2)Man(9)GlcNAc(2)-PP-Dol to produce Glc(3)Man(9)GlcNAc(2)-PP-Dol.</text>
</comment>
<dbReference type="Pfam" id="PF04922">
    <property type="entry name" value="DIE2_ALG10"/>
    <property type="match status" value="2"/>
</dbReference>
<feature type="non-terminal residue" evidence="16">
    <location>
        <position position="245"/>
    </location>
</feature>
<evidence type="ECO:0000256" key="13">
    <source>
        <dbReference type="ARBA" id="ARBA00044727"/>
    </source>
</evidence>
<accession>A0A9P6SUP9</accession>
<comment type="similarity">
    <text evidence="3">Belongs to the ALG10 glucosyltransferase family.</text>
</comment>
<evidence type="ECO:0000256" key="10">
    <source>
        <dbReference type="ARBA" id="ARBA00022989"/>
    </source>
</evidence>
<feature type="transmembrane region" description="Helical" evidence="15">
    <location>
        <begin position="99"/>
        <end position="118"/>
    </location>
</feature>
<name>A0A9P6SUP9_9FUNG</name>
<dbReference type="EC" id="2.4.1.256" evidence="4"/>
<keyword evidence="11 15" id="KW-0472">Membrane</keyword>
<feature type="transmembrane region" description="Helical" evidence="15">
    <location>
        <begin position="175"/>
        <end position="200"/>
    </location>
</feature>
<dbReference type="Proteomes" id="UP000749646">
    <property type="component" value="Unassembled WGS sequence"/>
</dbReference>
<evidence type="ECO:0000256" key="8">
    <source>
        <dbReference type="ARBA" id="ARBA00022692"/>
    </source>
</evidence>
<protein>
    <recommendedName>
        <fullName evidence="5">Dol-P-Glc:Glc(2)Man(9)GlcNAc(2)-PP-Dol alpha-1,2-glucosyltransferase</fullName>
        <ecNumber evidence="4">2.4.1.256</ecNumber>
    </recommendedName>
    <alternativeName>
        <fullName evidence="12">Asparagine-linked glycosylation protein 10</fullName>
    </alternativeName>
</protein>
<evidence type="ECO:0000256" key="12">
    <source>
        <dbReference type="ARBA" id="ARBA00032069"/>
    </source>
</evidence>
<sequence>DEIFHIPQAQRYCHGDFWTWDPKLTTPPGLYAISNLLLATKWPLCSTLLLRLTNLVYPIVTLFTTTELLKDIHPHLSRQERFKTAAVIICFPTLYFFNFMYYTDGGSAAFVLISWLAAKRRHHLLAALASAVALPTVLTMTMPYLGLIAGFSAFVKWNGGIVLGDKSNHIPTLHIVQLLYFAAFSAGLSIFAILGTVPLARLLKKPSLRYIIPLQTLVFAQDRASVPAGRQQTLHLLPLETHVSK</sequence>
<comment type="subcellular location">
    <subcellularLocation>
        <location evidence="1">Endoplasmic reticulum membrane</location>
        <topology evidence="1">Multi-pass membrane protein</topology>
    </subcellularLocation>
</comment>
<comment type="catalytic activity">
    <reaction evidence="14">
        <text>an alpha-D-Glc-(1-&gt;3)-alpha-D-Glc-(1-&gt;3)-alpha-D-Man-(1-&gt;2)-alpha-D-Man-(1-&gt;2)-alpha-D-Man-(1-&gt;3)-[alpha-D-Man-(1-&gt;2)-alpha-D-Man-(1-&gt;3)-[alpha-D-Man-(1-&gt;2)-alpha-D-Man-(1-&gt;6)]-alpha-D-Man-(1-&gt;6)]-beta-D-Man-(1-&gt;4)-beta-D-GlcNAc-(1-&gt;4)-alpha-D-GlcNAc-diphospho-di-trans,poly-cis-dolichol + a di-trans,poly-cis-dolichyl beta-D-glucosyl phosphate = a alpha-D-Glc-(1-&gt;2)-alpha-D-Glc-(1-&gt;3)-alpha-D-Glc-(1-&gt;3)-alpha-D-Man-(1-&gt;2)-alpha-D-Man-(1-&gt;2)-alpha-D-Man-(1-&gt;3)-[alpha-D-Man-(1-&gt;2)-alpha-D-Man-(1-&gt;3)-[alpha-D-Man-(1-&gt;2)-alpha-D-Man-(1-&gt;6)]-alpha-D-Man-(1-&gt;6)]-beta-D-Man-(1-&gt;4)-beta-D-GlcNAc-(1-&gt;4)-alpha-D-GlcNAc-diphospho-di-trans,poly-cis-dolichol + a di-trans,poly-cis-dolichyl phosphate + H(+)</text>
        <dbReference type="Rhea" id="RHEA:29543"/>
        <dbReference type="Rhea" id="RHEA-COMP:19498"/>
        <dbReference type="Rhea" id="RHEA-COMP:19502"/>
        <dbReference type="Rhea" id="RHEA-COMP:19512"/>
        <dbReference type="Rhea" id="RHEA-COMP:19522"/>
        <dbReference type="ChEBI" id="CHEBI:15378"/>
        <dbReference type="ChEBI" id="CHEBI:57525"/>
        <dbReference type="ChEBI" id="CHEBI:57683"/>
        <dbReference type="ChEBI" id="CHEBI:132522"/>
        <dbReference type="ChEBI" id="CHEBI:132523"/>
        <dbReference type="EC" id="2.4.1.256"/>
    </reaction>
    <physiologicalReaction direction="left-to-right" evidence="14">
        <dbReference type="Rhea" id="RHEA:29544"/>
    </physiologicalReaction>
</comment>
<dbReference type="GO" id="GO:0005789">
    <property type="term" value="C:endoplasmic reticulum membrane"/>
    <property type="evidence" value="ECO:0007669"/>
    <property type="project" value="UniProtKB-SubCell"/>
</dbReference>
<keyword evidence="7" id="KW-0808">Transferase</keyword>
<keyword evidence="10 15" id="KW-1133">Transmembrane helix</keyword>
<dbReference type="AlphaFoldDB" id="A0A9P6SUP9"/>
<keyword evidence="6" id="KW-0328">Glycosyltransferase</keyword>
<comment type="pathway">
    <text evidence="2">Protein modification; protein glycosylation.</text>
</comment>
<keyword evidence="8 15" id="KW-0812">Transmembrane</keyword>
<dbReference type="GO" id="GO:0006488">
    <property type="term" value="P:dolichol-linked oligosaccharide biosynthetic process"/>
    <property type="evidence" value="ECO:0007669"/>
    <property type="project" value="InterPro"/>
</dbReference>
<dbReference type="EMBL" id="JAAAHW010000299">
    <property type="protein sequence ID" value="KAG0004020.1"/>
    <property type="molecule type" value="Genomic_DNA"/>
</dbReference>
<evidence type="ECO:0000313" key="16">
    <source>
        <dbReference type="EMBL" id="KAG0004020.1"/>
    </source>
</evidence>
<evidence type="ECO:0000256" key="4">
    <source>
        <dbReference type="ARBA" id="ARBA00011967"/>
    </source>
</evidence>
<evidence type="ECO:0000256" key="14">
    <source>
        <dbReference type="ARBA" id="ARBA00048064"/>
    </source>
</evidence>
<evidence type="ECO:0000256" key="6">
    <source>
        <dbReference type="ARBA" id="ARBA00022676"/>
    </source>
</evidence>
<evidence type="ECO:0000256" key="1">
    <source>
        <dbReference type="ARBA" id="ARBA00004477"/>
    </source>
</evidence>
<evidence type="ECO:0000256" key="15">
    <source>
        <dbReference type="SAM" id="Phobius"/>
    </source>
</evidence>
<gene>
    <name evidence="16" type="primary">ALG10</name>
    <name evidence="16" type="ORF">BGZ65_001048</name>
</gene>
<evidence type="ECO:0000256" key="7">
    <source>
        <dbReference type="ARBA" id="ARBA00022679"/>
    </source>
</evidence>
<evidence type="ECO:0000256" key="5">
    <source>
        <dbReference type="ARBA" id="ARBA00018512"/>
    </source>
</evidence>
<evidence type="ECO:0000256" key="2">
    <source>
        <dbReference type="ARBA" id="ARBA00004922"/>
    </source>
</evidence>
<dbReference type="PANTHER" id="PTHR12989">
    <property type="entry name" value="ALPHA-1,2-GLUCOSYLTRANSFERASE ALG10"/>
    <property type="match status" value="1"/>
</dbReference>
<evidence type="ECO:0000313" key="17">
    <source>
        <dbReference type="Proteomes" id="UP000749646"/>
    </source>
</evidence>
<dbReference type="OrthoDB" id="4769at2759"/>
<evidence type="ECO:0000256" key="3">
    <source>
        <dbReference type="ARBA" id="ARBA00010600"/>
    </source>
</evidence>
<evidence type="ECO:0000256" key="9">
    <source>
        <dbReference type="ARBA" id="ARBA00022824"/>
    </source>
</evidence>
<feature type="transmembrane region" description="Helical" evidence="15">
    <location>
        <begin position="125"/>
        <end position="155"/>
    </location>
</feature>